<evidence type="ECO:0000313" key="3">
    <source>
        <dbReference type="Proteomes" id="UP001595453"/>
    </source>
</evidence>
<feature type="transmembrane region" description="Helical" evidence="1">
    <location>
        <begin position="87"/>
        <end position="116"/>
    </location>
</feature>
<evidence type="ECO:0000313" key="2">
    <source>
        <dbReference type="EMBL" id="MFC3034184.1"/>
    </source>
</evidence>
<feature type="transmembrane region" description="Helical" evidence="1">
    <location>
        <begin position="53"/>
        <end position="75"/>
    </location>
</feature>
<reference evidence="3" key="1">
    <citation type="journal article" date="2019" name="Int. J. Syst. Evol. Microbiol.">
        <title>The Global Catalogue of Microorganisms (GCM) 10K type strain sequencing project: providing services to taxonomists for standard genome sequencing and annotation.</title>
        <authorList>
            <consortium name="The Broad Institute Genomics Platform"/>
            <consortium name="The Broad Institute Genome Sequencing Center for Infectious Disease"/>
            <person name="Wu L."/>
            <person name="Ma J."/>
        </authorList>
    </citation>
    <scope>NUCLEOTIDE SEQUENCE [LARGE SCALE GENOMIC DNA]</scope>
    <source>
        <strain evidence="3">KCTC 42730</strain>
    </source>
</reference>
<keyword evidence="3" id="KW-1185">Reference proteome</keyword>
<protein>
    <recommendedName>
        <fullName evidence="4">Transmembrane protein</fullName>
    </recommendedName>
</protein>
<name>A0ABV7CND8_9GAMM</name>
<evidence type="ECO:0000256" key="1">
    <source>
        <dbReference type="SAM" id="Phobius"/>
    </source>
</evidence>
<keyword evidence="1" id="KW-1133">Transmembrane helix</keyword>
<evidence type="ECO:0008006" key="4">
    <source>
        <dbReference type="Google" id="ProtNLM"/>
    </source>
</evidence>
<keyword evidence="1" id="KW-0812">Transmembrane</keyword>
<proteinExistence type="predicted"/>
<comment type="caution">
    <text evidence="2">The sequence shown here is derived from an EMBL/GenBank/DDBJ whole genome shotgun (WGS) entry which is preliminary data.</text>
</comment>
<gene>
    <name evidence="2" type="ORF">ACFOEE_16885</name>
</gene>
<dbReference type="Proteomes" id="UP001595453">
    <property type="component" value="Unassembled WGS sequence"/>
</dbReference>
<dbReference type="EMBL" id="JBHRSD010000033">
    <property type="protein sequence ID" value="MFC3034184.1"/>
    <property type="molecule type" value="Genomic_DNA"/>
</dbReference>
<sequence>MNGSNPHSTAQQEQPHSAATLGQALNDTTSAYQTLFTKGLAFISSNWRANLRAMLVACCLLGFAVTVAVVIWFGLHALLGYVMVSFGIHWLVTAGLLMVGNIILMYYLIVTALSLFSAATRSLLRSDIEL</sequence>
<organism evidence="2 3">
    <name type="scientific">Pseudoalteromonas fenneropenaei</name>
    <dbReference type="NCBI Taxonomy" id="1737459"/>
    <lineage>
        <taxon>Bacteria</taxon>
        <taxon>Pseudomonadati</taxon>
        <taxon>Pseudomonadota</taxon>
        <taxon>Gammaproteobacteria</taxon>
        <taxon>Alteromonadales</taxon>
        <taxon>Pseudoalteromonadaceae</taxon>
        <taxon>Pseudoalteromonas</taxon>
    </lineage>
</organism>
<keyword evidence="1" id="KW-0472">Membrane</keyword>
<accession>A0ABV7CND8</accession>
<dbReference type="RefSeq" id="WP_377126993.1">
    <property type="nucleotide sequence ID" value="NZ_JBHRSD010000033.1"/>
</dbReference>